<evidence type="ECO:0000313" key="1">
    <source>
        <dbReference type="EMBL" id="MDW6092186.1"/>
    </source>
</evidence>
<dbReference type="RefSeq" id="WP_318584578.1">
    <property type="nucleotide sequence ID" value="NZ_JAWRCP010000001.1"/>
</dbReference>
<dbReference type="EMBL" id="JAWRCP010000001">
    <property type="protein sequence ID" value="MDW6092186.1"/>
    <property type="molecule type" value="Genomic_DNA"/>
</dbReference>
<accession>A0ABU4IRZ8</accession>
<keyword evidence="2" id="KW-1185">Reference proteome</keyword>
<gene>
    <name evidence="1" type="ORF">SBX64_06465</name>
</gene>
<reference evidence="1 2" key="1">
    <citation type="submission" date="2023-11" db="EMBL/GenBank/DDBJ databases">
        <title>Plant-associative lifestyle of Vibrio porteresiae and its evolutionary dynamics.</title>
        <authorList>
            <person name="Rameshkumar N."/>
            <person name="Kirti K."/>
        </authorList>
    </citation>
    <scope>NUCLEOTIDE SEQUENCE [LARGE SCALE GENOMIC DNA]</scope>
    <source>
        <strain evidence="1 2">MSSRF7</strain>
    </source>
</reference>
<comment type="caution">
    <text evidence="1">The sequence shown here is derived from an EMBL/GenBank/DDBJ whole genome shotgun (WGS) entry which is preliminary data.</text>
</comment>
<proteinExistence type="predicted"/>
<evidence type="ECO:0000313" key="2">
    <source>
        <dbReference type="Proteomes" id="UP001279860"/>
    </source>
</evidence>
<name>A0ABU4IRZ8_9VIBR</name>
<sequence length="50" mass="5675">MGHDKPLGGYMVGDRSIAIARIRCRWSKYSHDHPVATGIKHHPTHSVRKI</sequence>
<dbReference type="Proteomes" id="UP001279860">
    <property type="component" value="Unassembled WGS sequence"/>
</dbReference>
<protein>
    <submittedName>
        <fullName evidence="1">Uncharacterized protein</fullName>
    </submittedName>
</protein>
<organism evidence="1 2">
    <name type="scientific">Vibrio rhizosphaerae</name>
    <dbReference type="NCBI Taxonomy" id="398736"/>
    <lineage>
        <taxon>Bacteria</taxon>
        <taxon>Pseudomonadati</taxon>
        <taxon>Pseudomonadota</taxon>
        <taxon>Gammaproteobacteria</taxon>
        <taxon>Vibrionales</taxon>
        <taxon>Vibrionaceae</taxon>
        <taxon>Vibrio</taxon>
    </lineage>
</organism>